<accession>W6ZT62</accession>
<dbReference type="EMBL" id="KI965547">
    <property type="protein sequence ID" value="EUD64097.1"/>
    <property type="molecule type" value="Genomic_DNA"/>
</dbReference>
<name>W6ZT62_9APIC</name>
<dbReference type="Proteomes" id="UP000030640">
    <property type="component" value="Unassembled WGS sequence"/>
</dbReference>
<sequence length="64" mass="7356">MKGSPRGPTRRSLKCGTENNRTGSKESGAREENRPPIPQPRPPEEWRVLTPRTHLTHRNSRNSR</sequence>
<dbReference type="GeneID" id="20040798"/>
<organism evidence="2 3">
    <name type="scientific">Plasmodium inui San Antonio 1</name>
    <dbReference type="NCBI Taxonomy" id="1237626"/>
    <lineage>
        <taxon>Eukaryota</taxon>
        <taxon>Sar</taxon>
        <taxon>Alveolata</taxon>
        <taxon>Apicomplexa</taxon>
        <taxon>Aconoidasida</taxon>
        <taxon>Haemosporida</taxon>
        <taxon>Plasmodiidae</taxon>
        <taxon>Plasmodium</taxon>
        <taxon>Plasmodium (Plasmodium)</taxon>
    </lineage>
</organism>
<evidence type="ECO:0000256" key="1">
    <source>
        <dbReference type="SAM" id="MobiDB-lite"/>
    </source>
</evidence>
<dbReference type="AlphaFoldDB" id="W6ZT62"/>
<gene>
    <name evidence="2" type="ORF">C922_05524</name>
</gene>
<evidence type="ECO:0000313" key="3">
    <source>
        <dbReference type="Proteomes" id="UP000030640"/>
    </source>
</evidence>
<reference evidence="2 3" key="1">
    <citation type="submission" date="2013-02" db="EMBL/GenBank/DDBJ databases">
        <title>The Genome Sequence of Plasmodium inui San Antonio 1.</title>
        <authorList>
            <consortium name="The Broad Institute Genome Sequencing Platform"/>
            <consortium name="The Broad Institute Genome Sequencing Center for Infectious Disease"/>
            <person name="Neafsey D."/>
            <person name="Cheeseman I."/>
            <person name="Volkman S."/>
            <person name="Adams J."/>
            <person name="Walker B."/>
            <person name="Young S.K."/>
            <person name="Zeng Q."/>
            <person name="Gargeya S."/>
            <person name="Fitzgerald M."/>
            <person name="Haas B."/>
            <person name="Abouelleil A."/>
            <person name="Alvarado L."/>
            <person name="Arachchi H.M."/>
            <person name="Berlin A.M."/>
            <person name="Chapman S.B."/>
            <person name="Dewar J."/>
            <person name="Goldberg J."/>
            <person name="Griggs A."/>
            <person name="Gujja S."/>
            <person name="Hansen M."/>
            <person name="Howarth C."/>
            <person name="Imamovic A."/>
            <person name="Larimer J."/>
            <person name="McCowan C."/>
            <person name="Murphy C."/>
            <person name="Neiman D."/>
            <person name="Pearson M."/>
            <person name="Priest M."/>
            <person name="Roberts A."/>
            <person name="Saif S."/>
            <person name="Shea T."/>
            <person name="Sisk P."/>
            <person name="Sykes S."/>
            <person name="Wortman J."/>
            <person name="Nusbaum C."/>
            <person name="Birren B."/>
        </authorList>
    </citation>
    <scope>NUCLEOTIDE SEQUENCE [LARGE SCALE GENOMIC DNA]</scope>
    <source>
        <strain evidence="2 3">San Antonio 1</strain>
    </source>
</reference>
<dbReference type="VEuPathDB" id="PlasmoDB:C922_05524"/>
<feature type="compositionally biased region" description="Basic and acidic residues" evidence="1">
    <location>
        <begin position="23"/>
        <end position="34"/>
    </location>
</feature>
<protein>
    <submittedName>
        <fullName evidence="2">Uncharacterized protein</fullName>
    </submittedName>
</protein>
<dbReference type="RefSeq" id="XP_008819317.1">
    <property type="nucleotide sequence ID" value="XM_008821095.1"/>
</dbReference>
<feature type="region of interest" description="Disordered" evidence="1">
    <location>
        <begin position="1"/>
        <end position="64"/>
    </location>
</feature>
<feature type="compositionally biased region" description="Basic residues" evidence="1">
    <location>
        <begin position="54"/>
        <end position="64"/>
    </location>
</feature>
<keyword evidence="3" id="KW-1185">Reference proteome</keyword>
<evidence type="ECO:0000313" key="2">
    <source>
        <dbReference type="EMBL" id="EUD64097.1"/>
    </source>
</evidence>
<proteinExistence type="predicted"/>